<evidence type="ECO:0000313" key="2">
    <source>
        <dbReference type="WBParaSite" id="ACRNAN_scaffold7146.g16024.t1"/>
    </source>
</evidence>
<name>A0A914EC30_9BILA</name>
<dbReference type="AlphaFoldDB" id="A0A914EC30"/>
<reference evidence="2" key="1">
    <citation type="submission" date="2022-11" db="UniProtKB">
        <authorList>
            <consortium name="WormBaseParasite"/>
        </authorList>
    </citation>
    <scope>IDENTIFICATION</scope>
</reference>
<accession>A0A914EC30</accession>
<proteinExistence type="predicted"/>
<dbReference type="Proteomes" id="UP000887540">
    <property type="component" value="Unplaced"/>
</dbReference>
<organism evidence="1 2">
    <name type="scientific">Acrobeloides nanus</name>
    <dbReference type="NCBI Taxonomy" id="290746"/>
    <lineage>
        <taxon>Eukaryota</taxon>
        <taxon>Metazoa</taxon>
        <taxon>Ecdysozoa</taxon>
        <taxon>Nematoda</taxon>
        <taxon>Chromadorea</taxon>
        <taxon>Rhabditida</taxon>
        <taxon>Tylenchina</taxon>
        <taxon>Cephalobomorpha</taxon>
        <taxon>Cephaloboidea</taxon>
        <taxon>Cephalobidae</taxon>
        <taxon>Acrobeloides</taxon>
    </lineage>
</organism>
<keyword evidence="1" id="KW-1185">Reference proteome</keyword>
<protein>
    <submittedName>
        <fullName evidence="2">Uncharacterized protein</fullName>
    </submittedName>
</protein>
<sequence length="137" mass="16362">MMDMKQIERIKKMRDLRFLIKDFWNGFEEHEARRRRAAWNSVKEATIRNCFKKAGFEKNNDEPLEVENDTGMEELIQEWQNLDILGEIEEGIEPINYINADENLETIEHESTPCQEPMEVNLLEHDESEEDPQSFME</sequence>
<dbReference type="WBParaSite" id="ACRNAN_scaffold7146.g16024.t1">
    <property type="protein sequence ID" value="ACRNAN_scaffold7146.g16024.t1"/>
    <property type="gene ID" value="ACRNAN_scaffold7146.g16024"/>
</dbReference>
<evidence type="ECO:0000313" key="1">
    <source>
        <dbReference type="Proteomes" id="UP000887540"/>
    </source>
</evidence>